<dbReference type="InterPro" id="IPR039391">
    <property type="entry name" value="Phytocyanin-like"/>
</dbReference>
<evidence type="ECO:0000256" key="4">
    <source>
        <dbReference type="SAM" id="SignalP"/>
    </source>
</evidence>
<dbReference type="GO" id="GO:0005886">
    <property type="term" value="C:plasma membrane"/>
    <property type="evidence" value="ECO:0007669"/>
    <property type="project" value="TreeGrafter"/>
</dbReference>
<reference evidence="8" key="1">
    <citation type="journal article" date="2017" name="Plant J.">
        <title>The pomegranate (Punica granatum L.) genome and the genomics of punicalagin biosynthesis.</title>
        <authorList>
            <person name="Qin G."/>
            <person name="Xu C."/>
            <person name="Ming R."/>
            <person name="Tang H."/>
            <person name="Guyot R."/>
            <person name="Kramer E.M."/>
            <person name="Hu Y."/>
            <person name="Yi X."/>
            <person name="Qi Y."/>
            <person name="Xu X."/>
            <person name="Gao Z."/>
            <person name="Pan H."/>
            <person name="Jian J."/>
            <person name="Tian Y."/>
            <person name="Yue Z."/>
            <person name="Xu Y."/>
        </authorList>
    </citation>
    <scope>NUCLEOTIDE SEQUENCE [LARGE SCALE GENOMIC DNA]</scope>
    <source>
        <strain evidence="8">cv. Dabenzi</strain>
    </source>
</reference>
<evidence type="ECO:0000313" key="8">
    <source>
        <dbReference type="Proteomes" id="UP000197138"/>
    </source>
</evidence>
<gene>
    <name evidence="6" type="ORF">CDL15_Pgr018016</name>
    <name evidence="7" type="ORF">CRG98_013347</name>
</gene>
<feature type="chain" id="PRO_5014071703" description="Phytocyanin domain-containing protein" evidence="4">
    <location>
        <begin position="27"/>
        <end position="187"/>
    </location>
</feature>
<dbReference type="Gene3D" id="2.60.40.420">
    <property type="entry name" value="Cupredoxins - blue copper proteins"/>
    <property type="match status" value="1"/>
</dbReference>
<evidence type="ECO:0000313" key="9">
    <source>
        <dbReference type="Proteomes" id="UP000233551"/>
    </source>
</evidence>
<reference evidence="7 9" key="3">
    <citation type="submission" date="2017-11" db="EMBL/GenBank/DDBJ databases">
        <title>De-novo sequencing of pomegranate (Punica granatum L.) genome.</title>
        <authorList>
            <person name="Akparov Z."/>
            <person name="Amiraslanov A."/>
            <person name="Hajiyeva S."/>
            <person name="Abbasov M."/>
            <person name="Kaur K."/>
            <person name="Hamwieh A."/>
            <person name="Solovyev V."/>
            <person name="Salamov A."/>
            <person name="Braich B."/>
            <person name="Kosarev P."/>
            <person name="Mahmoud A."/>
            <person name="Hajiyev E."/>
            <person name="Babayeva S."/>
            <person name="Izzatullayeva V."/>
            <person name="Mammadov A."/>
            <person name="Mammadov A."/>
            <person name="Sharifova S."/>
            <person name="Ojaghi J."/>
            <person name="Eynullazada K."/>
            <person name="Bayramov B."/>
            <person name="Abdulazimova A."/>
            <person name="Shahmuradov I."/>
        </authorList>
    </citation>
    <scope>NUCLEOTIDE SEQUENCE [LARGE SCALE GENOMIC DNA]</scope>
    <source>
        <strain evidence="7">AG2017</strain>
        <strain evidence="9">cv. AG2017</strain>
        <tissue evidence="7">Leaf</tissue>
    </source>
</reference>
<dbReference type="Proteomes" id="UP000233551">
    <property type="component" value="Unassembled WGS sequence"/>
</dbReference>
<evidence type="ECO:0000313" key="6">
    <source>
        <dbReference type="EMBL" id="OWM72133.1"/>
    </source>
</evidence>
<reference evidence="6" key="2">
    <citation type="submission" date="2017-06" db="EMBL/GenBank/DDBJ databases">
        <title>The pomegranate genome and the genomics of punicalagin biosynthesis.</title>
        <authorList>
            <person name="Xu C."/>
        </authorList>
    </citation>
    <scope>NUCLEOTIDE SEQUENCE [LARGE SCALE GENOMIC DNA]</scope>
    <source>
        <tissue evidence="6">Fresh leaf</tissue>
    </source>
</reference>
<feature type="transmembrane region" description="Helical" evidence="3">
    <location>
        <begin position="163"/>
        <end position="186"/>
    </location>
</feature>
<dbReference type="GeneID" id="116192339"/>
<dbReference type="InterPro" id="IPR003245">
    <property type="entry name" value="Phytocyanin_dom"/>
</dbReference>
<dbReference type="PANTHER" id="PTHR33021:SF264">
    <property type="entry name" value="OS05G0570900 PROTEIN"/>
    <property type="match status" value="1"/>
</dbReference>
<dbReference type="EMBL" id="PGOL01000682">
    <property type="protein sequence ID" value="PKI66266.1"/>
    <property type="molecule type" value="Genomic_DNA"/>
</dbReference>
<keyword evidence="4" id="KW-0732">Signal</keyword>
<name>A0A218WHU8_PUNGR</name>
<dbReference type="FunFam" id="2.60.40.420:FF:000034">
    <property type="entry name" value="Cupredoxin superfamily protein"/>
    <property type="match status" value="1"/>
</dbReference>
<evidence type="ECO:0000259" key="5">
    <source>
        <dbReference type="PROSITE" id="PS51485"/>
    </source>
</evidence>
<keyword evidence="3" id="KW-0812">Transmembrane</keyword>
<evidence type="ECO:0000256" key="2">
    <source>
        <dbReference type="ARBA" id="ARBA00023180"/>
    </source>
</evidence>
<evidence type="ECO:0000256" key="3">
    <source>
        <dbReference type="SAM" id="Phobius"/>
    </source>
</evidence>
<keyword evidence="3" id="KW-0472">Membrane</keyword>
<dbReference type="PROSITE" id="PS51257">
    <property type="entry name" value="PROKAR_LIPOPROTEIN"/>
    <property type="match status" value="1"/>
</dbReference>
<proteinExistence type="predicted"/>
<dbReference type="OrthoDB" id="1916408at2759"/>
<dbReference type="Pfam" id="PF02298">
    <property type="entry name" value="Cu_bind_like"/>
    <property type="match status" value="1"/>
</dbReference>
<keyword evidence="9" id="KW-1185">Reference proteome</keyword>
<dbReference type="InterPro" id="IPR008972">
    <property type="entry name" value="Cupredoxin"/>
</dbReference>
<dbReference type="PROSITE" id="PS51485">
    <property type="entry name" value="PHYTOCYANIN"/>
    <property type="match status" value="1"/>
</dbReference>
<feature type="signal peptide" evidence="4">
    <location>
        <begin position="1"/>
        <end position="26"/>
    </location>
</feature>
<feature type="domain" description="Phytocyanin" evidence="5">
    <location>
        <begin position="27"/>
        <end position="129"/>
    </location>
</feature>
<dbReference type="STRING" id="22663.A0A218WHU8"/>
<dbReference type="PANTHER" id="PTHR33021">
    <property type="entry name" value="BLUE COPPER PROTEIN"/>
    <property type="match status" value="1"/>
</dbReference>
<dbReference type="EMBL" id="MTKT01004293">
    <property type="protein sequence ID" value="OWM72133.1"/>
    <property type="molecule type" value="Genomic_DNA"/>
</dbReference>
<protein>
    <recommendedName>
        <fullName evidence="5">Phytocyanin domain-containing protein</fullName>
    </recommendedName>
</protein>
<dbReference type="Proteomes" id="UP000197138">
    <property type="component" value="Unassembled WGS sequence"/>
</dbReference>
<accession>A0A218WHU8</accession>
<sequence length="187" mass="19907">MARTSSLAGLLLLGCTLAMMMGSARAITHVVGGSYGWQVPETSDFYEKWASRKKVTVGDKLIFPYSPGSNNLLVVKKEEYDHCTQNCPIETYYLGPTIINITRPGDYFYISSFGKHCDYGQRLHIIVCDGKGSTSGHPHPSKPARHLLATSSPVNAPAPSPSAAAAATIGATAVVSGIVASFVSLLM</sequence>
<evidence type="ECO:0000313" key="7">
    <source>
        <dbReference type="EMBL" id="PKI66266.1"/>
    </source>
</evidence>
<keyword evidence="1" id="KW-1015">Disulfide bond</keyword>
<evidence type="ECO:0000256" key="1">
    <source>
        <dbReference type="ARBA" id="ARBA00023157"/>
    </source>
</evidence>
<dbReference type="GO" id="GO:0009055">
    <property type="term" value="F:electron transfer activity"/>
    <property type="evidence" value="ECO:0007669"/>
    <property type="project" value="InterPro"/>
</dbReference>
<organism evidence="6 8">
    <name type="scientific">Punica granatum</name>
    <name type="common">Pomegranate</name>
    <dbReference type="NCBI Taxonomy" id="22663"/>
    <lineage>
        <taxon>Eukaryota</taxon>
        <taxon>Viridiplantae</taxon>
        <taxon>Streptophyta</taxon>
        <taxon>Embryophyta</taxon>
        <taxon>Tracheophyta</taxon>
        <taxon>Spermatophyta</taxon>
        <taxon>Magnoliopsida</taxon>
        <taxon>eudicotyledons</taxon>
        <taxon>Gunneridae</taxon>
        <taxon>Pentapetalae</taxon>
        <taxon>rosids</taxon>
        <taxon>malvids</taxon>
        <taxon>Myrtales</taxon>
        <taxon>Lythraceae</taxon>
        <taxon>Punica</taxon>
    </lineage>
</organism>
<comment type="caution">
    <text evidence="6">The sequence shown here is derived from an EMBL/GenBank/DDBJ whole genome shotgun (WGS) entry which is preliminary data.</text>
</comment>
<keyword evidence="3" id="KW-1133">Transmembrane helix</keyword>
<keyword evidence="2" id="KW-0325">Glycoprotein</keyword>
<dbReference type="SUPFAM" id="SSF49503">
    <property type="entry name" value="Cupredoxins"/>
    <property type="match status" value="1"/>
</dbReference>
<dbReference type="AlphaFoldDB" id="A0A218WHU8"/>